<comment type="caution">
    <text evidence="1">The sequence shown here is derived from an EMBL/GenBank/DDBJ whole genome shotgun (WGS) entry which is preliminary data.</text>
</comment>
<dbReference type="Proteomes" id="UP000034212">
    <property type="component" value="Unassembled WGS sequence"/>
</dbReference>
<organism evidence="1 2">
    <name type="scientific">Candidatus Gottesmanbacteria bacterium GW2011_GWA1_47_8</name>
    <dbReference type="NCBI Taxonomy" id="1618438"/>
    <lineage>
        <taxon>Bacteria</taxon>
        <taxon>Candidatus Gottesmaniibacteriota</taxon>
    </lineage>
</organism>
<gene>
    <name evidence="1" type="ORF">UY08_C0012G0006</name>
</gene>
<sequence>MGQNLNAHFTKHQKRFLDLIAQEPYIVETFYLTGGTALSACYLNHRLSEDIDLFSQKAFIGEKVIAVMAKICTKLKAKSELTRIEDLYRYDLTLSHDKLKIDFSWYDFIPLEAPNKLGSLAVDTLADIAVNKLLSISQRTASKDYVDLYFILKKWTVWDLRHGVEHKFKLDLEPLYLSSLFAKITELTELPVMKKKLTLKELKVFFLDEAKRLAAPMIKP</sequence>
<evidence type="ECO:0000313" key="1">
    <source>
        <dbReference type="EMBL" id="KKU80687.1"/>
    </source>
</evidence>
<dbReference type="EMBL" id="LCOQ01000012">
    <property type="protein sequence ID" value="KKU80687.1"/>
    <property type="molecule type" value="Genomic_DNA"/>
</dbReference>
<reference evidence="1 2" key="1">
    <citation type="journal article" date="2015" name="Nature">
        <title>rRNA introns, odd ribosomes, and small enigmatic genomes across a large radiation of phyla.</title>
        <authorList>
            <person name="Brown C.T."/>
            <person name="Hug L.A."/>
            <person name="Thomas B.C."/>
            <person name="Sharon I."/>
            <person name="Castelle C.J."/>
            <person name="Singh A."/>
            <person name="Wilkins M.J."/>
            <person name="Williams K.H."/>
            <person name="Banfield J.F."/>
        </authorList>
    </citation>
    <scope>NUCLEOTIDE SEQUENCE [LARGE SCALE GENOMIC DNA]</scope>
</reference>
<name>A0A0G1TFV3_9BACT</name>
<proteinExistence type="predicted"/>
<accession>A0A0G1TFV3</accession>
<protein>
    <recommendedName>
        <fullName evidence="3">Nucleotidyl transferase AbiEii/AbiGii toxin family protein</fullName>
    </recommendedName>
</protein>
<dbReference type="Pfam" id="PF08843">
    <property type="entry name" value="AbiEii"/>
    <property type="match status" value="1"/>
</dbReference>
<dbReference type="Gene3D" id="3.10.450.620">
    <property type="entry name" value="JHP933, nucleotidyltransferase-like core domain"/>
    <property type="match status" value="1"/>
</dbReference>
<evidence type="ECO:0000313" key="2">
    <source>
        <dbReference type="Proteomes" id="UP000034212"/>
    </source>
</evidence>
<evidence type="ECO:0008006" key="3">
    <source>
        <dbReference type="Google" id="ProtNLM"/>
    </source>
</evidence>
<dbReference type="AlphaFoldDB" id="A0A0G1TFV3"/>
<dbReference type="InterPro" id="IPR014942">
    <property type="entry name" value="AbiEii"/>
</dbReference>